<dbReference type="InterPro" id="IPR053710">
    <property type="entry name" value="Arylamine_NAT_domain_sf"/>
</dbReference>
<dbReference type="EMBL" id="HBHX01070884">
    <property type="protein sequence ID" value="CAE0151884.1"/>
    <property type="molecule type" value="Transcribed_RNA"/>
</dbReference>
<organism evidence="2">
    <name type="scientific">Haptolina ericina</name>
    <dbReference type="NCBI Taxonomy" id="156174"/>
    <lineage>
        <taxon>Eukaryota</taxon>
        <taxon>Haptista</taxon>
        <taxon>Haptophyta</taxon>
        <taxon>Prymnesiophyceae</taxon>
        <taxon>Prymnesiales</taxon>
        <taxon>Prymnesiaceae</taxon>
        <taxon>Haptolina</taxon>
    </lineage>
</organism>
<gene>
    <name evidence="1" type="ORF">HERI1096_LOCUS39182</name>
    <name evidence="2" type="ORF">HERI1096_LOCUS39183</name>
</gene>
<protein>
    <submittedName>
        <fullName evidence="2">Uncharacterized protein</fullName>
    </submittedName>
</protein>
<dbReference type="EMBL" id="HBHX01070885">
    <property type="protein sequence ID" value="CAE0151886.1"/>
    <property type="molecule type" value="Transcribed_RNA"/>
</dbReference>
<evidence type="ECO:0000313" key="2">
    <source>
        <dbReference type="EMBL" id="CAE0151886.1"/>
    </source>
</evidence>
<reference evidence="2" key="1">
    <citation type="submission" date="2021-01" db="EMBL/GenBank/DDBJ databases">
        <authorList>
            <person name="Corre E."/>
            <person name="Pelletier E."/>
            <person name="Niang G."/>
            <person name="Scheremetjew M."/>
            <person name="Finn R."/>
            <person name="Kale V."/>
            <person name="Holt S."/>
            <person name="Cochrane G."/>
            <person name="Meng A."/>
            <person name="Brown T."/>
            <person name="Cohen L."/>
        </authorList>
    </citation>
    <scope>NUCLEOTIDE SEQUENCE</scope>
    <source>
        <strain evidence="2">CCMP281</strain>
    </source>
</reference>
<evidence type="ECO:0000313" key="1">
    <source>
        <dbReference type="EMBL" id="CAE0151884.1"/>
    </source>
</evidence>
<sequence>MAKRYGQMMMRSRKTGFSSSVMVDFVGLTETPPPTPERAPPEPVYLLNFEDDLAFDCKEFSDGIAGVLADNEKNPFSQKRMCIMMREEGFAFVGKDYVKEIRHGKEVRREALKDEAAYRAALRQVAGISL</sequence>
<dbReference type="AlphaFoldDB" id="A0A6T9PDL6"/>
<dbReference type="Gene3D" id="3.30.2140.20">
    <property type="match status" value="1"/>
</dbReference>
<accession>A0A6T9PDL6</accession>
<name>A0A6T9PDL6_9EUKA</name>
<proteinExistence type="predicted"/>